<evidence type="ECO:0000259" key="5">
    <source>
        <dbReference type="Pfam" id="PF20674"/>
    </source>
</evidence>
<dbReference type="InterPro" id="IPR055371">
    <property type="entry name" value="SpaA_PFL_dom_4"/>
</dbReference>
<dbReference type="Gene3D" id="2.60.40.740">
    <property type="match status" value="1"/>
</dbReference>
<dbReference type="InterPro" id="IPR057693">
    <property type="entry name" value="DUF7933"/>
</dbReference>
<feature type="domain" description="SpaA-like prealbumin fold" evidence="5">
    <location>
        <begin position="263"/>
        <end position="376"/>
    </location>
</feature>
<feature type="region of interest" description="Disordered" evidence="1">
    <location>
        <begin position="1"/>
        <end position="28"/>
    </location>
</feature>
<dbReference type="Pfam" id="PF01345">
    <property type="entry name" value="DUF11"/>
    <property type="match status" value="1"/>
</dbReference>
<evidence type="ECO:0000259" key="4">
    <source>
        <dbReference type="Pfam" id="PF20009"/>
    </source>
</evidence>
<dbReference type="Pfam" id="PF20009">
    <property type="entry name" value="GEVED"/>
    <property type="match status" value="1"/>
</dbReference>
<accession>A0ABW5P6A9</accession>
<feature type="domain" description="Surface adhesin CshA non-repetitive" evidence="3">
    <location>
        <begin position="682"/>
        <end position="862"/>
    </location>
</feature>
<dbReference type="RefSeq" id="WP_386847023.1">
    <property type="nucleotide sequence ID" value="NZ_JBHUMK010000075.1"/>
</dbReference>
<protein>
    <submittedName>
        <fullName evidence="8">CshA/CshB family fibrillar adhesin-related protein</fullName>
    </submittedName>
</protein>
<feature type="domain" description="GEVED" evidence="4">
    <location>
        <begin position="974"/>
        <end position="1049"/>
    </location>
</feature>
<feature type="domain" description="SpaA-like prealbumin fold" evidence="6">
    <location>
        <begin position="1067"/>
        <end position="1157"/>
    </location>
</feature>
<feature type="compositionally biased region" description="Polar residues" evidence="1">
    <location>
        <begin position="7"/>
        <end position="28"/>
    </location>
</feature>
<dbReference type="InterPro" id="IPR040683">
    <property type="entry name" value="CshA_NR2"/>
</dbReference>
<evidence type="ECO:0000256" key="1">
    <source>
        <dbReference type="SAM" id="MobiDB-lite"/>
    </source>
</evidence>
<dbReference type="Pfam" id="PF25564">
    <property type="entry name" value="DUF7933"/>
    <property type="match status" value="1"/>
</dbReference>
<name>A0ABW5P6A9_9DEIO</name>
<dbReference type="NCBIfam" id="TIGR01451">
    <property type="entry name" value="B_ant_repeat"/>
    <property type="match status" value="1"/>
</dbReference>
<evidence type="ECO:0000313" key="8">
    <source>
        <dbReference type="EMBL" id="MFD2610688.1"/>
    </source>
</evidence>
<dbReference type="EMBL" id="JBHUMK010000075">
    <property type="protein sequence ID" value="MFD2610688.1"/>
    <property type="molecule type" value="Genomic_DNA"/>
</dbReference>
<dbReference type="Pfam" id="PF20674">
    <property type="entry name" value="SpaA_3"/>
    <property type="match status" value="1"/>
</dbReference>
<dbReference type="InterPro" id="IPR048834">
    <property type="entry name" value="SpaA_pre-album"/>
</dbReference>
<sequence>MLGNHAGAQTATDTTCNAATSKGTSGDQANWQSVCWIDFSKLSGPAVTGFDPTPSPSLLTAGQNFRVKLTDGSTLSFNVKPAATNATTWVAATAPSWEGAAIGSAASYTGIPGRPILRYQRESAPTNGLVFSNIAMTDPKGNPVTNFRFLAADGESTDASSSTLKESWKVTTNGAAWTVFDKVANTAGLNPNATSATFTTSTSVIGPHVAGTDTTTITETGVSSNNAGSYIYSTVAPTTVNFSAAAPEPGMQGIMIGVQVAVLNLQKDVKSRVFPSDQFTYSIQNSASGAVTSNTTSGSTPGMAPMVSTTQVGAPVAHTFSEIGANSNTVLNNYNSTYSCSNVISSTTALPSGTGTSFSLTPAPGDVITCTLTNTARPQLPVTKSYSPATIPSDGVTTSTLTIMLGNSTGTAHTLSAALNDNIGAGLVITGVSGGTCDATRTSYSGTTITYAAGATIPSGGCTIRATVRSTTPGSYPNTIPAGALTTTQGGINPTAANATLTVTTPTPPKLTITKSDNNQAFMAGQTGTYTVTVSNASGAAATSGAIAVSDLLPSGMSFNSVTTTTAGSFGTRPAASATNRVDWTFTPAAPLTAGQSIAFTVTVNVANIAADGTTLTNFASVGGGGDPDPQPTPGATCTGEQCASDTTTILAPSGPAVPPGTWSSSTCLDFSGVALSVGGTPITRTVTTAEGVVITYTLDVTSNAQYATGATPTNASTENVLKGYVPGGWSGDRWDDYFGSNKTNAVSNNPVGRKVGFTLSAYATYNNQTVPLTVLTGSAEDDSTNEYVKTTTNGTPFAVADRTTGNSRYGDVTVSGNGQTVQMSVNSATGNFLLVATSKADATSSNPLVLTSEMAGHGATAQGYCVAFPFDRGDAPTSYGNAAHLQSLTFASPLTSNTTGTNNLNSATFAPSATTSRTTSVLNGQPDSEKVEKGATATEDSDDVLTTPLKALRLSDKAYAVTLPYATNVAATISGWIDFNGNGTFDTAERVTASVPAGVGQATLNWSGITVTTASTGTFARFRIATNPTEATAPTGAAIVGEVEDYPLPVDRSARLTFVVNAIPDHAQDFVYTATGTGLSNFTLDDDADPTLGNTRSFAGLSSGTYTVTQAAVAGWKLTGLSCTPSGSATMDSASGKVTVALTDGADVTCTYTNTQLPNVSLTKYVRNTAVQDQKFSATSSQALPGQILQYCIAFNNTGATAGNFVLVDAFPRNTTAQGNLIYSAPATDLTQSSASPTATPLPAGATYSATNVPEKPGSQTLVPGVKLDLGAAGLVGGTSGTVCFNATVQ</sequence>
<reference evidence="9" key="1">
    <citation type="journal article" date="2019" name="Int. J. Syst. Evol. Microbiol.">
        <title>The Global Catalogue of Microorganisms (GCM) 10K type strain sequencing project: providing services to taxonomists for standard genome sequencing and annotation.</title>
        <authorList>
            <consortium name="The Broad Institute Genomics Platform"/>
            <consortium name="The Broad Institute Genome Sequencing Center for Infectious Disease"/>
            <person name="Wu L."/>
            <person name="Ma J."/>
        </authorList>
    </citation>
    <scope>NUCLEOTIDE SEQUENCE [LARGE SCALE GENOMIC DNA]</scope>
    <source>
        <strain evidence="9">KCTC 33842</strain>
    </source>
</reference>
<dbReference type="Proteomes" id="UP001597475">
    <property type="component" value="Unassembled WGS sequence"/>
</dbReference>
<evidence type="ECO:0000313" key="9">
    <source>
        <dbReference type="Proteomes" id="UP001597475"/>
    </source>
</evidence>
<evidence type="ECO:0000259" key="2">
    <source>
        <dbReference type="Pfam" id="PF01345"/>
    </source>
</evidence>
<dbReference type="Pfam" id="PF24514">
    <property type="entry name" value="SpaA_4"/>
    <property type="match status" value="1"/>
</dbReference>
<feature type="domain" description="Surface adhesin CshA non-repetitive" evidence="3">
    <location>
        <begin position="32"/>
        <end position="258"/>
    </location>
</feature>
<feature type="region of interest" description="Disordered" evidence="1">
    <location>
        <begin position="903"/>
        <end position="941"/>
    </location>
</feature>
<feature type="domain" description="DUF7933" evidence="7">
    <location>
        <begin position="382"/>
        <end position="503"/>
    </location>
</feature>
<proteinExistence type="predicted"/>
<feature type="domain" description="DUF11" evidence="2">
    <location>
        <begin position="511"/>
        <end position="633"/>
    </location>
</feature>
<evidence type="ECO:0000259" key="3">
    <source>
        <dbReference type="Pfam" id="PF18651"/>
    </source>
</evidence>
<comment type="caution">
    <text evidence="8">The sequence shown here is derived from an EMBL/GenBank/DDBJ whole genome shotgun (WGS) entry which is preliminary data.</text>
</comment>
<dbReference type="InterPro" id="IPR001434">
    <property type="entry name" value="OmcB-like_DUF11"/>
</dbReference>
<feature type="compositionally biased region" description="Polar residues" evidence="1">
    <location>
        <begin position="908"/>
        <end position="927"/>
    </location>
</feature>
<gene>
    <name evidence="8" type="ORF">ACFSR9_14795</name>
</gene>
<dbReference type="Pfam" id="PF18651">
    <property type="entry name" value="CshA_NR2"/>
    <property type="match status" value="2"/>
</dbReference>
<keyword evidence="9" id="KW-1185">Reference proteome</keyword>
<evidence type="ECO:0000259" key="7">
    <source>
        <dbReference type="Pfam" id="PF25564"/>
    </source>
</evidence>
<organism evidence="8 9">
    <name type="scientific">Deinococcus taklimakanensis</name>
    <dbReference type="NCBI Taxonomy" id="536443"/>
    <lineage>
        <taxon>Bacteria</taxon>
        <taxon>Thermotogati</taxon>
        <taxon>Deinococcota</taxon>
        <taxon>Deinococci</taxon>
        <taxon>Deinococcales</taxon>
        <taxon>Deinococcaceae</taxon>
        <taxon>Deinococcus</taxon>
    </lineage>
</organism>
<dbReference type="InterPro" id="IPR045474">
    <property type="entry name" value="GEVED"/>
</dbReference>
<evidence type="ECO:0000259" key="6">
    <source>
        <dbReference type="Pfam" id="PF24514"/>
    </source>
</evidence>
<dbReference type="InterPro" id="IPR047589">
    <property type="entry name" value="DUF11_rpt"/>
</dbReference>